<evidence type="ECO:0000313" key="3">
    <source>
        <dbReference type="Proteomes" id="UP001056384"/>
    </source>
</evidence>
<dbReference type="Pfam" id="PF06985">
    <property type="entry name" value="HET"/>
    <property type="match status" value="1"/>
</dbReference>
<protein>
    <submittedName>
        <fullName evidence="2">Heterokaryon incompatibility</fullName>
    </submittedName>
</protein>
<sequence>MRLLQAHSRTLICFDDTQPIRGKYAILSHVWDLDEVRFEDIQSSRSLEHKRGYVKMRYACQQAMIHGLEYVWIDSCCIDKRSSAELSEAINSMYSWYREAACCYAYLADVGNPVRQRGTSVQSNRIATYQALRDSRWFKRGWTLQELIAPAKVHFYGQDWTFLGTKASLCAELEEITAIPKYVLQDAFHLKHVSVVQKMKWAAYRQTTRKEDEAYCLLGLRIRLPVVELNAVKHIVLNCRYEDDFTGLIALPLEFSAAIPESNMTGLASLGINDDFDAPRSAFQICYQVDNECSDYLNLIDGGPAEQWNAVTLVHMSPVAVEKTQPYFGCVIWRYRSPGNDQPAYITIAFAEVKHEGHSPNLVFRAFVDEEPSDITGSYDLHLPDWVKVDMGPSLGPKVLWAAQLQDGSHVDRC</sequence>
<proteinExistence type="predicted"/>
<feature type="domain" description="Heterokaryon incompatibility" evidence="1">
    <location>
        <begin position="24"/>
        <end position="111"/>
    </location>
</feature>
<evidence type="ECO:0000259" key="1">
    <source>
        <dbReference type="Pfam" id="PF06985"/>
    </source>
</evidence>
<evidence type="ECO:0000313" key="2">
    <source>
        <dbReference type="EMBL" id="USW48823.1"/>
    </source>
</evidence>
<dbReference type="AlphaFoldDB" id="A0A9Q9AMH5"/>
<organism evidence="2 3">
    <name type="scientific">Septoria linicola</name>
    <dbReference type="NCBI Taxonomy" id="215465"/>
    <lineage>
        <taxon>Eukaryota</taxon>
        <taxon>Fungi</taxon>
        <taxon>Dikarya</taxon>
        <taxon>Ascomycota</taxon>
        <taxon>Pezizomycotina</taxon>
        <taxon>Dothideomycetes</taxon>
        <taxon>Dothideomycetidae</taxon>
        <taxon>Mycosphaerellales</taxon>
        <taxon>Mycosphaerellaceae</taxon>
        <taxon>Septoria</taxon>
    </lineage>
</organism>
<dbReference type="InterPro" id="IPR010730">
    <property type="entry name" value="HET"/>
</dbReference>
<dbReference type="PANTHER" id="PTHR10622:SF10">
    <property type="entry name" value="HET DOMAIN-CONTAINING PROTEIN"/>
    <property type="match status" value="1"/>
</dbReference>
<keyword evidence="3" id="KW-1185">Reference proteome</keyword>
<reference evidence="2" key="1">
    <citation type="submission" date="2022-06" db="EMBL/GenBank/DDBJ databases">
        <title>Complete genome sequences of two strains of the flax pathogen Septoria linicola.</title>
        <authorList>
            <person name="Lapalu N."/>
            <person name="Simon A."/>
            <person name="Demenou B."/>
            <person name="Paumier D."/>
            <person name="Guillot M.-P."/>
            <person name="Gout L."/>
            <person name="Valade R."/>
        </authorList>
    </citation>
    <scope>NUCLEOTIDE SEQUENCE</scope>
    <source>
        <strain evidence="2">SE15195</strain>
    </source>
</reference>
<dbReference type="PANTHER" id="PTHR10622">
    <property type="entry name" value="HET DOMAIN-CONTAINING PROTEIN"/>
    <property type="match status" value="1"/>
</dbReference>
<gene>
    <name evidence="2" type="ORF">Slin15195_G021420</name>
</gene>
<dbReference type="EMBL" id="CP099419">
    <property type="protein sequence ID" value="USW48823.1"/>
    <property type="molecule type" value="Genomic_DNA"/>
</dbReference>
<name>A0A9Q9AMH5_9PEZI</name>
<dbReference type="Proteomes" id="UP001056384">
    <property type="component" value="Chromosome 2"/>
</dbReference>
<accession>A0A9Q9AMH5</accession>